<proteinExistence type="predicted"/>
<evidence type="ECO:0000313" key="1">
    <source>
        <dbReference type="EMBL" id="MEE4594127.1"/>
    </source>
</evidence>
<keyword evidence="2" id="KW-1185">Reference proteome</keyword>
<sequence>MDEEEAALLFGLGLLVRNASAVEYTLHTILVHLKGIPRAYAYKSAEPGTWYIKESVKRLDAMADEAGLTAEARASAKALLSRCTALFEERHRYVHGTWAYDDERQTWLTMRGRRKTNWPEIMTASAEQIWELAAKFDRAQQKLILWDATHFGDGPDESGWYASTKRV</sequence>
<name>A0ABU7PYD8_9ACTN</name>
<comment type="caution">
    <text evidence="1">The sequence shown here is derived from an EMBL/GenBank/DDBJ whole genome shotgun (WGS) entry which is preliminary data.</text>
</comment>
<accession>A0ABU7PYD8</accession>
<dbReference type="Proteomes" id="UP001354709">
    <property type="component" value="Unassembled WGS sequence"/>
</dbReference>
<reference evidence="1 2" key="1">
    <citation type="submission" date="2023-11" db="EMBL/GenBank/DDBJ databases">
        <title>30 novel species of actinomycetes from the DSMZ collection.</title>
        <authorList>
            <person name="Nouioui I."/>
        </authorList>
    </citation>
    <scope>NUCLEOTIDE SEQUENCE [LARGE SCALE GENOMIC DNA]</scope>
    <source>
        <strain evidence="1 2">DSM 41524</strain>
    </source>
</reference>
<dbReference type="RefSeq" id="WP_330810265.1">
    <property type="nucleotide sequence ID" value="NZ_JAZBJO010000011.1"/>
</dbReference>
<evidence type="ECO:0008006" key="3">
    <source>
        <dbReference type="Google" id="ProtNLM"/>
    </source>
</evidence>
<gene>
    <name evidence="1" type="ORF">V2J94_19915</name>
</gene>
<protein>
    <recommendedName>
        <fullName evidence="3">Apea-like HEPN domain-containing protein</fullName>
    </recommendedName>
</protein>
<dbReference type="EMBL" id="JAZBJO010000011">
    <property type="protein sequence ID" value="MEE4594127.1"/>
    <property type="molecule type" value="Genomic_DNA"/>
</dbReference>
<organism evidence="1 2">
    <name type="scientific">Streptomyces asiaticus subsp. ignotus</name>
    <dbReference type="NCBI Taxonomy" id="3098222"/>
    <lineage>
        <taxon>Bacteria</taxon>
        <taxon>Bacillati</taxon>
        <taxon>Actinomycetota</taxon>
        <taxon>Actinomycetes</taxon>
        <taxon>Kitasatosporales</taxon>
        <taxon>Streptomycetaceae</taxon>
        <taxon>Streptomyces</taxon>
        <taxon>Streptomyces violaceusniger group</taxon>
    </lineage>
</organism>
<evidence type="ECO:0000313" key="2">
    <source>
        <dbReference type="Proteomes" id="UP001354709"/>
    </source>
</evidence>